<dbReference type="EMBL" id="HG001654">
    <property type="protein sequence ID" value="CDF33689.1"/>
    <property type="molecule type" value="Genomic_DNA"/>
</dbReference>
<organism evidence="2 3">
    <name type="scientific">Chondrus crispus</name>
    <name type="common">Carrageen Irish moss</name>
    <name type="synonym">Polymorpha crispa</name>
    <dbReference type="NCBI Taxonomy" id="2769"/>
    <lineage>
        <taxon>Eukaryota</taxon>
        <taxon>Rhodophyta</taxon>
        <taxon>Florideophyceae</taxon>
        <taxon>Rhodymeniophycidae</taxon>
        <taxon>Gigartinales</taxon>
        <taxon>Gigartinaceae</taxon>
        <taxon>Chondrus</taxon>
    </lineage>
</organism>
<dbReference type="AlphaFoldDB" id="R7Q6M8"/>
<gene>
    <name evidence="2" type="ORF">CHC_T00002387001</name>
</gene>
<sequence>MAAAPPANASRSNHARLAAQAPCRPASRSCAAMRASLSKRVRPNKRRRRRCVCPHPDAPCLPPPSPALPCARPSPPHVWTALVPPPRSSRVADASPPRPGLQQQRDGELGRAVVAAGGAWRRRGAGYTNS</sequence>
<feature type="compositionally biased region" description="Low complexity" evidence="1">
    <location>
        <begin position="1"/>
        <end position="12"/>
    </location>
</feature>
<feature type="region of interest" description="Disordered" evidence="1">
    <location>
        <begin position="1"/>
        <end position="29"/>
    </location>
</feature>
<accession>R7Q6M8</accession>
<dbReference type="Gramene" id="CDF33689">
    <property type="protein sequence ID" value="CDF33689"/>
    <property type="gene ID" value="CHC_T00002387001"/>
</dbReference>
<protein>
    <submittedName>
        <fullName evidence="2">Uncharacterized protein</fullName>
    </submittedName>
</protein>
<dbReference type="Proteomes" id="UP000012073">
    <property type="component" value="Unassembled WGS sequence"/>
</dbReference>
<evidence type="ECO:0000313" key="3">
    <source>
        <dbReference type="Proteomes" id="UP000012073"/>
    </source>
</evidence>
<name>R7Q6M8_CHOCR</name>
<dbReference type="RefSeq" id="XP_005713508.1">
    <property type="nucleotide sequence ID" value="XM_005713451.1"/>
</dbReference>
<proteinExistence type="predicted"/>
<evidence type="ECO:0000256" key="1">
    <source>
        <dbReference type="SAM" id="MobiDB-lite"/>
    </source>
</evidence>
<reference evidence="3" key="1">
    <citation type="journal article" date="2013" name="Proc. Natl. Acad. Sci. U.S.A.">
        <title>Genome structure and metabolic features in the red seaweed Chondrus crispus shed light on evolution of the Archaeplastida.</title>
        <authorList>
            <person name="Collen J."/>
            <person name="Porcel B."/>
            <person name="Carre W."/>
            <person name="Ball S.G."/>
            <person name="Chaparro C."/>
            <person name="Tonon T."/>
            <person name="Barbeyron T."/>
            <person name="Michel G."/>
            <person name="Noel B."/>
            <person name="Valentin K."/>
            <person name="Elias M."/>
            <person name="Artiguenave F."/>
            <person name="Arun A."/>
            <person name="Aury J.M."/>
            <person name="Barbosa-Neto J.F."/>
            <person name="Bothwell J.H."/>
            <person name="Bouget F.Y."/>
            <person name="Brillet L."/>
            <person name="Cabello-Hurtado F."/>
            <person name="Capella-Gutierrez S."/>
            <person name="Charrier B."/>
            <person name="Cladiere L."/>
            <person name="Cock J.M."/>
            <person name="Coelho S.M."/>
            <person name="Colleoni C."/>
            <person name="Czjzek M."/>
            <person name="Da Silva C."/>
            <person name="Delage L."/>
            <person name="Denoeud F."/>
            <person name="Deschamps P."/>
            <person name="Dittami S.M."/>
            <person name="Gabaldon T."/>
            <person name="Gachon C.M."/>
            <person name="Groisillier A."/>
            <person name="Herve C."/>
            <person name="Jabbari K."/>
            <person name="Katinka M."/>
            <person name="Kloareg B."/>
            <person name="Kowalczyk N."/>
            <person name="Labadie K."/>
            <person name="Leblanc C."/>
            <person name="Lopez P.J."/>
            <person name="McLachlan D.H."/>
            <person name="Meslet-Cladiere L."/>
            <person name="Moustafa A."/>
            <person name="Nehr Z."/>
            <person name="Nyvall Collen P."/>
            <person name="Panaud O."/>
            <person name="Partensky F."/>
            <person name="Poulain J."/>
            <person name="Rensing S.A."/>
            <person name="Rousvoal S."/>
            <person name="Samson G."/>
            <person name="Symeonidi A."/>
            <person name="Weissenbach J."/>
            <person name="Zambounis A."/>
            <person name="Wincker P."/>
            <person name="Boyen C."/>
        </authorList>
    </citation>
    <scope>NUCLEOTIDE SEQUENCE [LARGE SCALE GENOMIC DNA]</scope>
    <source>
        <strain evidence="3">cv. Stackhouse</strain>
    </source>
</reference>
<dbReference type="KEGG" id="ccp:CHC_T00002387001"/>
<keyword evidence="3" id="KW-1185">Reference proteome</keyword>
<evidence type="ECO:0000313" key="2">
    <source>
        <dbReference type="EMBL" id="CDF33689.1"/>
    </source>
</evidence>
<dbReference type="GeneID" id="17321223"/>
<feature type="region of interest" description="Disordered" evidence="1">
    <location>
        <begin position="82"/>
        <end position="109"/>
    </location>
</feature>